<feature type="region of interest" description="Disordered" evidence="1">
    <location>
        <begin position="1"/>
        <end position="29"/>
    </location>
</feature>
<proteinExistence type="predicted"/>
<dbReference type="GeneID" id="25261765"/>
<protein>
    <submittedName>
        <fullName evidence="2">Uncharacterized protein</fullName>
    </submittedName>
</protein>
<evidence type="ECO:0000256" key="1">
    <source>
        <dbReference type="SAM" id="MobiDB-lite"/>
    </source>
</evidence>
<evidence type="ECO:0000313" key="3">
    <source>
        <dbReference type="Proteomes" id="UP000027361"/>
    </source>
</evidence>
<accession>A0A066VUD3</accession>
<dbReference type="AlphaFoldDB" id="A0A066VUD3"/>
<sequence length="182" mass="19897">MATSSYIKRGKYTMQGPIEMSPSGRVDARRAAESEKLTLRIDLGPAKGQRRGAGGLFEHASPWLPLPISEAALLDLLRGMYLSISKQQTWSTLSPHSGAPASQLPYSSRGTKAQHVLSGVYHAKRFCCVLLWNGERSGYRRQLFRTRDNLHTAAPSTGDELGPGCSPGSYWQVYPIIGTSFG</sequence>
<dbReference type="EMBL" id="JMSN01000070">
    <property type="protein sequence ID" value="KDN42404.1"/>
    <property type="molecule type" value="Genomic_DNA"/>
</dbReference>
<comment type="caution">
    <text evidence="2">The sequence shown here is derived from an EMBL/GenBank/DDBJ whole genome shotgun (WGS) entry which is preliminary data.</text>
</comment>
<organism evidence="2 3">
    <name type="scientific">Tilletiaria anomala (strain ATCC 24038 / CBS 436.72 / UBC 951)</name>
    <dbReference type="NCBI Taxonomy" id="1037660"/>
    <lineage>
        <taxon>Eukaryota</taxon>
        <taxon>Fungi</taxon>
        <taxon>Dikarya</taxon>
        <taxon>Basidiomycota</taxon>
        <taxon>Ustilaginomycotina</taxon>
        <taxon>Exobasidiomycetes</taxon>
        <taxon>Georgefischeriales</taxon>
        <taxon>Tilletiariaceae</taxon>
        <taxon>Tilletiaria</taxon>
    </lineage>
</organism>
<dbReference type="Proteomes" id="UP000027361">
    <property type="component" value="Unassembled WGS sequence"/>
</dbReference>
<keyword evidence="3" id="KW-1185">Reference proteome</keyword>
<name>A0A066VUD3_TILAU</name>
<reference evidence="2 3" key="1">
    <citation type="submission" date="2014-05" db="EMBL/GenBank/DDBJ databases">
        <title>Draft genome sequence of a rare smut relative, Tilletiaria anomala UBC 951.</title>
        <authorList>
            <consortium name="DOE Joint Genome Institute"/>
            <person name="Toome M."/>
            <person name="Kuo A."/>
            <person name="Henrissat B."/>
            <person name="Lipzen A."/>
            <person name="Tritt A."/>
            <person name="Yoshinaga Y."/>
            <person name="Zane M."/>
            <person name="Barry K."/>
            <person name="Grigoriev I.V."/>
            <person name="Spatafora J.W."/>
            <person name="Aimea M.C."/>
        </authorList>
    </citation>
    <scope>NUCLEOTIDE SEQUENCE [LARGE SCALE GENOMIC DNA]</scope>
    <source>
        <strain evidence="2 3">UBC 951</strain>
    </source>
</reference>
<dbReference type="RefSeq" id="XP_013242039.1">
    <property type="nucleotide sequence ID" value="XM_013386585.1"/>
</dbReference>
<dbReference type="HOGENOM" id="CLU_1482998_0_0_1"/>
<gene>
    <name evidence="2" type="ORF">K437DRAFT_164530</name>
</gene>
<evidence type="ECO:0000313" key="2">
    <source>
        <dbReference type="EMBL" id="KDN42404.1"/>
    </source>
</evidence>
<dbReference type="InParanoid" id="A0A066VUD3"/>